<dbReference type="AlphaFoldDB" id="A0A919S4M8"/>
<sequence length="380" mass="39525">MISGMEINAQPVTAVSLPAACDGPLAPGVPGRRLVTTRTDTTLAVYDLGRPAAAAPLVTFPAPWPRGASGVDAVAPGLDLAVFAGLHAVRGVTPDGVTRWEVPHGCWGCEEFHETADEYAGDPDHKYPDQGSACFGTDGRTVWAHVREQLDEDDDPRGESSPEAWLVIDPADGTVVARAGTGTYAAGSHHLPNPDPAVMGLAVGEGQDGSPALWGRLTGGVLHVERLAGDDRVLVAVGPGGRTFLTRGHERGQELTVHRASGHAVLGTVLADVLEPADPAARWGFRCGLVDDRTLVAGTSEHGYGTADVRHWLIDVETLEVRGPIRYPAVADPGPHPIGLGDGTWLTMSPGGEDVHVWRLPPAGRVSGPGGPPGAMRSAG</sequence>
<organism evidence="2 3">
    <name type="scientific">Actinoplanes auranticolor</name>
    <dbReference type="NCBI Taxonomy" id="47988"/>
    <lineage>
        <taxon>Bacteria</taxon>
        <taxon>Bacillati</taxon>
        <taxon>Actinomycetota</taxon>
        <taxon>Actinomycetes</taxon>
        <taxon>Micromonosporales</taxon>
        <taxon>Micromonosporaceae</taxon>
        <taxon>Actinoplanes</taxon>
    </lineage>
</organism>
<comment type="caution">
    <text evidence="2">The sequence shown here is derived from an EMBL/GenBank/DDBJ whole genome shotgun (WGS) entry which is preliminary data.</text>
</comment>
<dbReference type="EMBL" id="BOQL01000006">
    <property type="protein sequence ID" value="GIM63842.1"/>
    <property type="molecule type" value="Genomic_DNA"/>
</dbReference>
<feature type="region of interest" description="Disordered" evidence="1">
    <location>
        <begin position="361"/>
        <end position="380"/>
    </location>
</feature>
<proteinExistence type="predicted"/>
<keyword evidence="3" id="KW-1185">Reference proteome</keyword>
<name>A0A919S4M8_9ACTN</name>
<dbReference type="Proteomes" id="UP000681340">
    <property type="component" value="Unassembled WGS sequence"/>
</dbReference>
<evidence type="ECO:0000256" key="1">
    <source>
        <dbReference type="SAM" id="MobiDB-lite"/>
    </source>
</evidence>
<accession>A0A919S4M8</accession>
<reference evidence="2" key="1">
    <citation type="submission" date="2021-03" db="EMBL/GenBank/DDBJ databases">
        <title>Whole genome shotgun sequence of Actinoplanes auranticolor NBRC 12245.</title>
        <authorList>
            <person name="Komaki H."/>
            <person name="Tamura T."/>
        </authorList>
    </citation>
    <scope>NUCLEOTIDE SEQUENCE</scope>
    <source>
        <strain evidence="2">NBRC 12245</strain>
    </source>
</reference>
<evidence type="ECO:0000313" key="3">
    <source>
        <dbReference type="Proteomes" id="UP000681340"/>
    </source>
</evidence>
<evidence type="ECO:0000313" key="2">
    <source>
        <dbReference type="EMBL" id="GIM63842.1"/>
    </source>
</evidence>
<gene>
    <name evidence="2" type="ORF">Aau02nite_06690</name>
</gene>
<protein>
    <submittedName>
        <fullName evidence="2">Uncharacterized protein</fullName>
    </submittedName>
</protein>